<proteinExistence type="predicted"/>
<name>A0A2H0TTN6_9BACT</name>
<reference evidence="2" key="1">
    <citation type="submission" date="2017-09" db="EMBL/GenBank/DDBJ databases">
        <title>Depth-based differentiation of microbial function through sediment-hosted aquifers and enrichment of novel symbionts in the deep terrestrial subsurface.</title>
        <authorList>
            <person name="Probst A.J."/>
            <person name="Ladd B."/>
            <person name="Jarett J.K."/>
            <person name="Geller-Mcgrath D.E."/>
            <person name="Sieber C.M.K."/>
            <person name="Emerson J.B."/>
            <person name="Anantharaman K."/>
            <person name="Thomas B.C."/>
            <person name="Malmstrom R."/>
            <person name="Stieglmeier M."/>
            <person name="Klingl A."/>
            <person name="Woyke T."/>
            <person name="Ryan C.M."/>
            <person name="Banfield J.F."/>
        </authorList>
    </citation>
    <scope>NUCLEOTIDE SEQUENCE [LARGE SCALE GENOMIC DNA]</scope>
</reference>
<dbReference type="Proteomes" id="UP000230154">
    <property type="component" value="Unassembled WGS sequence"/>
</dbReference>
<sequence>MEIRYTLGERSRRWSALPIRAPMGKTSWKTFIFSEKYSRAYLLPLQAAVCRKEEI</sequence>
<comment type="caution">
    <text evidence="1">The sequence shown here is derived from an EMBL/GenBank/DDBJ whole genome shotgun (WGS) entry which is preliminary data.</text>
</comment>
<accession>A0A2H0TTN6</accession>
<evidence type="ECO:0000313" key="2">
    <source>
        <dbReference type="Proteomes" id="UP000230154"/>
    </source>
</evidence>
<gene>
    <name evidence="1" type="ORF">COU35_00680</name>
</gene>
<dbReference type="EMBL" id="PFCB01000006">
    <property type="protein sequence ID" value="PIR74777.1"/>
    <property type="molecule type" value="Genomic_DNA"/>
</dbReference>
<protein>
    <submittedName>
        <fullName evidence="1">DUF1905 domain-containing protein</fullName>
    </submittedName>
</protein>
<dbReference type="Pfam" id="PF08922">
    <property type="entry name" value="DUF1905"/>
    <property type="match status" value="1"/>
</dbReference>
<evidence type="ECO:0000313" key="1">
    <source>
        <dbReference type="EMBL" id="PIR74777.1"/>
    </source>
</evidence>
<dbReference type="AlphaFoldDB" id="A0A2H0TTN6"/>
<dbReference type="InterPro" id="IPR015018">
    <property type="entry name" value="DUF1905"/>
</dbReference>
<organism evidence="1 2">
    <name type="scientific">Candidatus Magasanikbacteria bacterium CG10_big_fil_rev_8_21_14_0_10_47_10</name>
    <dbReference type="NCBI Taxonomy" id="1974652"/>
    <lineage>
        <taxon>Bacteria</taxon>
        <taxon>Candidatus Magasanikiibacteriota</taxon>
    </lineage>
</organism>